<dbReference type="OrthoDB" id="3141412at2759"/>
<proteinExistence type="predicted"/>
<gene>
    <name evidence="2" type="ORF">EXIGLDRAFT_831559</name>
</gene>
<dbReference type="EMBL" id="KV425911">
    <property type="protein sequence ID" value="KZV99204.1"/>
    <property type="molecule type" value="Genomic_DNA"/>
</dbReference>
<dbReference type="InParanoid" id="A0A165MFV2"/>
<protein>
    <recommendedName>
        <fullName evidence="1">DUF6593 domain-containing protein</fullName>
    </recommendedName>
</protein>
<accession>A0A165MFV2</accession>
<reference evidence="2 3" key="1">
    <citation type="journal article" date="2016" name="Mol. Biol. Evol.">
        <title>Comparative Genomics of Early-Diverging Mushroom-Forming Fungi Provides Insights into the Origins of Lignocellulose Decay Capabilities.</title>
        <authorList>
            <person name="Nagy L.G."/>
            <person name="Riley R."/>
            <person name="Tritt A."/>
            <person name="Adam C."/>
            <person name="Daum C."/>
            <person name="Floudas D."/>
            <person name="Sun H."/>
            <person name="Yadav J.S."/>
            <person name="Pangilinan J."/>
            <person name="Larsson K.H."/>
            <person name="Matsuura K."/>
            <person name="Barry K."/>
            <person name="Labutti K."/>
            <person name="Kuo R."/>
            <person name="Ohm R.A."/>
            <person name="Bhattacharya S.S."/>
            <person name="Shirouzu T."/>
            <person name="Yoshinaga Y."/>
            <person name="Martin F.M."/>
            <person name="Grigoriev I.V."/>
            <person name="Hibbett D.S."/>
        </authorList>
    </citation>
    <scope>NUCLEOTIDE SEQUENCE [LARGE SCALE GENOMIC DNA]</scope>
    <source>
        <strain evidence="2 3">HHB12029</strain>
    </source>
</reference>
<dbReference type="AlphaFoldDB" id="A0A165MFV2"/>
<dbReference type="Pfam" id="PF20236">
    <property type="entry name" value="DUF6593"/>
    <property type="match status" value="1"/>
</dbReference>
<keyword evidence="3" id="KW-1185">Reference proteome</keyword>
<sequence length="217" mass="24863">MDLTVIPRRESRTRDVCSSTLRNSKDQPLVFYELVESPGWFSVESITVQRKRDPITRHRERGSSSISSMASIGNEDWNRPNGVVVRWGILRATTLNYLGGKERLPERLGTYLAKADKGGHWIREFTGEDKVRYQWRLENGSDLRLYQRSSKKLVATYERGDRPLPNARPGRFTTKLPQLHITELGMPIVDQIVLTWAILEPTSKARGTSLLQMLRGV</sequence>
<dbReference type="Proteomes" id="UP000077266">
    <property type="component" value="Unassembled WGS sequence"/>
</dbReference>
<evidence type="ECO:0000313" key="3">
    <source>
        <dbReference type="Proteomes" id="UP000077266"/>
    </source>
</evidence>
<evidence type="ECO:0000259" key="1">
    <source>
        <dbReference type="Pfam" id="PF20236"/>
    </source>
</evidence>
<dbReference type="InterPro" id="IPR046528">
    <property type="entry name" value="DUF6593"/>
</dbReference>
<feature type="domain" description="DUF6593" evidence="1">
    <location>
        <begin position="15"/>
        <end position="201"/>
    </location>
</feature>
<name>A0A165MFV2_EXIGL</name>
<organism evidence="2 3">
    <name type="scientific">Exidia glandulosa HHB12029</name>
    <dbReference type="NCBI Taxonomy" id="1314781"/>
    <lineage>
        <taxon>Eukaryota</taxon>
        <taxon>Fungi</taxon>
        <taxon>Dikarya</taxon>
        <taxon>Basidiomycota</taxon>
        <taxon>Agaricomycotina</taxon>
        <taxon>Agaricomycetes</taxon>
        <taxon>Auriculariales</taxon>
        <taxon>Exidiaceae</taxon>
        <taxon>Exidia</taxon>
    </lineage>
</organism>
<evidence type="ECO:0000313" key="2">
    <source>
        <dbReference type="EMBL" id="KZV99204.1"/>
    </source>
</evidence>